<dbReference type="GO" id="GO:0033177">
    <property type="term" value="C:proton-transporting two-sector ATPase complex, proton-transporting domain"/>
    <property type="evidence" value="ECO:0007669"/>
    <property type="project" value="InterPro"/>
</dbReference>
<dbReference type="Gene3D" id="1.20.120.610">
    <property type="entry name" value="lithium bound rotor ring of v- atpase"/>
    <property type="match status" value="1"/>
</dbReference>
<dbReference type="Pfam" id="PF00137">
    <property type="entry name" value="ATP-synt_C"/>
    <property type="match status" value="1"/>
</dbReference>
<keyword evidence="2 5" id="KW-0812">Transmembrane</keyword>
<dbReference type="GO" id="GO:0015078">
    <property type="term" value="F:proton transmembrane transporter activity"/>
    <property type="evidence" value="ECO:0007669"/>
    <property type="project" value="InterPro"/>
</dbReference>
<proteinExistence type="predicted"/>
<comment type="caution">
    <text evidence="7">The sequence shown here is derived from an EMBL/GenBank/DDBJ whole genome shotgun (WGS) entry which is preliminary data.</text>
</comment>
<evidence type="ECO:0000259" key="6">
    <source>
        <dbReference type="Pfam" id="PF00137"/>
    </source>
</evidence>
<keyword evidence="3 5" id="KW-1133">Transmembrane helix</keyword>
<evidence type="ECO:0000256" key="3">
    <source>
        <dbReference type="ARBA" id="ARBA00022989"/>
    </source>
</evidence>
<evidence type="ECO:0000256" key="4">
    <source>
        <dbReference type="ARBA" id="ARBA00023136"/>
    </source>
</evidence>
<evidence type="ECO:0000256" key="5">
    <source>
        <dbReference type="SAM" id="Phobius"/>
    </source>
</evidence>
<reference evidence="7" key="1">
    <citation type="journal article" date="2014" name="Front. Microbiol.">
        <title>High frequency of phylogenetically diverse reductive dehalogenase-homologous genes in deep subseafloor sedimentary metagenomes.</title>
        <authorList>
            <person name="Kawai M."/>
            <person name="Futagami T."/>
            <person name="Toyoda A."/>
            <person name="Takaki Y."/>
            <person name="Nishi S."/>
            <person name="Hori S."/>
            <person name="Arai W."/>
            <person name="Tsubouchi T."/>
            <person name="Morono Y."/>
            <person name="Uchiyama I."/>
            <person name="Ito T."/>
            <person name="Fujiyama A."/>
            <person name="Inagaki F."/>
            <person name="Takami H."/>
        </authorList>
    </citation>
    <scope>NUCLEOTIDE SEQUENCE</scope>
    <source>
        <strain evidence="7">Expedition CK06-06</strain>
    </source>
</reference>
<keyword evidence="4 5" id="KW-0472">Membrane</keyword>
<feature type="transmembrane region" description="Helical" evidence="5">
    <location>
        <begin position="72"/>
        <end position="94"/>
    </location>
</feature>
<gene>
    <name evidence="7" type="ORF">S06H3_41222</name>
</gene>
<feature type="transmembrane region" description="Helical" evidence="5">
    <location>
        <begin position="5"/>
        <end position="24"/>
    </location>
</feature>
<evidence type="ECO:0000256" key="1">
    <source>
        <dbReference type="ARBA" id="ARBA00004141"/>
    </source>
</evidence>
<dbReference type="EMBL" id="BARV01025377">
    <property type="protein sequence ID" value="GAI43763.1"/>
    <property type="molecule type" value="Genomic_DNA"/>
</dbReference>
<dbReference type="InterPro" id="IPR002379">
    <property type="entry name" value="ATPase_proteolipid_c-like_dom"/>
</dbReference>
<evidence type="ECO:0000256" key="2">
    <source>
        <dbReference type="ARBA" id="ARBA00022692"/>
    </source>
</evidence>
<protein>
    <recommendedName>
        <fullName evidence="6">V-ATPase proteolipid subunit C-like domain-containing protein</fullName>
    </recommendedName>
</protein>
<organism evidence="7">
    <name type="scientific">marine sediment metagenome</name>
    <dbReference type="NCBI Taxonomy" id="412755"/>
    <lineage>
        <taxon>unclassified sequences</taxon>
        <taxon>metagenomes</taxon>
        <taxon>ecological metagenomes</taxon>
    </lineage>
</organism>
<dbReference type="InterPro" id="IPR035921">
    <property type="entry name" value="F/V-ATP_Csub_sf"/>
</dbReference>
<dbReference type="CDD" id="cd18180">
    <property type="entry name" value="ATP-synt_Vo_Ao_c_NTPK_rpt2"/>
    <property type="match status" value="1"/>
</dbReference>
<feature type="domain" description="V-ATPase proteolipid subunit C-like" evidence="6">
    <location>
        <begin position="33"/>
        <end position="92"/>
    </location>
</feature>
<name>X1NJJ7_9ZZZZ</name>
<feature type="transmembrane region" description="Helical" evidence="5">
    <location>
        <begin position="30"/>
        <end position="51"/>
    </location>
</feature>
<comment type="subcellular location">
    <subcellularLocation>
        <location evidence="1">Membrane</location>
        <topology evidence="1">Multi-pass membrane protein</topology>
    </subcellularLocation>
</comment>
<evidence type="ECO:0000313" key="7">
    <source>
        <dbReference type="EMBL" id="GAI43763.1"/>
    </source>
</evidence>
<sequence length="100" mass="10285">MTQTFYGLIIFILILTTVVPGLPAEGGSGFAVLGCGIVAALAEFFSAAYQGSVCASGISLLPKTKGQILTNAMLLAVFVELLGVLGLVFTIMAINMLGLM</sequence>
<accession>X1NJJ7</accession>
<dbReference type="SUPFAM" id="SSF81333">
    <property type="entry name" value="F1F0 ATP synthase subunit C"/>
    <property type="match status" value="1"/>
</dbReference>
<dbReference type="AlphaFoldDB" id="X1NJJ7"/>